<accession>A0A1I6XPF5</accession>
<dbReference type="EMBL" id="FPAS01000001">
    <property type="protein sequence ID" value="SFT39982.1"/>
    <property type="molecule type" value="Genomic_DNA"/>
</dbReference>
<dbReference type="InterPro" id="IPR050491">
    <property type="entry name" value="AmpC-like"/>
</dbReference>
<sequence length="549" mass="62819">MKRYLLLFSLLIHFINYSQQYPTESINKILRSHVSSASQPGLTIGVVKNNKLIYHNSIGYMQLADAIPFNDTTIFDLASVTKQFTSACIGILENQGKLSLDDDVRKYIPELAIYADTIRIKHLLNHTSGIRNHNVLLDLKGFDYQHQGYTNQMIQELMFYQKGVNNLPGEKMLYSNTNYVLLALIVERVSEMKIHAFAKQELFEPMEMKNSFYRSKLDEEIKNKAYPYYKVDDAYQQHKSLTLCVGAGGMESTVQDLAQWSRIFLDETNRLSYLGDFITKLDTLNNGTPMKHARGMFIDNYRNFKTLNHSGRDVGMRSQFICIPEKNLAVIIFTNSEEINATNISYQILDLFFTDTSTNDSTVNHYTHSAIELKKFVGVYQEMNSDLRMTIFMENDSLKAMSSLGNTPTPLVSHSKNTFCRTNNSSIKYSFKKGLADASDLNVDFGGAIFYFEKVDLALNPNQNLEDYVGNYYSEELHVTYSIRLENDNLILSYPNNENIVITEGVKDTFGSNRRTKYFFIRDNQGTVVSFKVAAEGTVKDILFNKTIE</sequence>
<keyword evidence="3" id="KW-1185">Reference proteome</keyword>
<dbReference type="PANTHER" id="PTHR46825">
    <property type="entry name" value="D-ALANYL-D-ALANINE-CARBOXYPEPTIDASE/ENDOPEPTIDASE AMPH"/>
    <property type="match status" value="1"/>
</dbReference>
<organism evidence="2 3">
    <name type="scientific">Lishizhenia tianjinensis</name>
    <dbReference type="NCBI Taxonomy" id="477690"/>
    <lineage>
        <taxon>Bacteria</taxon>
        <taxon>Pseudomonadati</taxon>
        <taxon>Bacteroidota</taxon>
        <taxon>Flavobacteriia</taxon>
        <taxon>Flavobacteriales</taxon>
        <taxon>Crocinitomicaceae</taxon>
        <taxon>Lishizhenia</taxon>
    </lineage>
</organism>
<evidence type="ECO:0000313" key="3">
    <source>
        <dbReference type="Proteomes" id="UP000236454"/>
    </source>
</evidence>
<evidence type="ECO:0000313" key="2">
    <source>
        <dbReference type="EMBL" id="SFT39982.1"/>
    </source>
</evidence>
<name>A0A1I6XPF5_9FLAO</name>
<dbReference type="InterPro" id="IPR001466">
    <property type="entry name" value="Beta-lactam-related"/>
</dbReference>
<dbReference type="RefSeq" id="WP_090245650.1">
    <property type="nucleotide sequence ID" value="NZ_FPAS01000001.1"/>
</dbReference>
<dbReference type="InterPro" id="IPR012338">
    <property type="entry name" value="Beta-lactam/transpept-like"/>
</dbReference>
<protein>
    <submittedName>
        <fullName evidence="2">CubicO group peptidase, beta-lactamase class C family</fullName>
    </submittedName>
</protein>
<dbReference type="STRING" id="477690.SAMN05216474_0347"/>
<dbReference type="Pfam" id="PF00144">
    <property type="entry name" value="Beta-lactamase"/>
    <property type="match status" value="1"/>
</dbReference>
<dbReference type="SUPFAM" id="SSF56601">
    <property type="entry name" value="beta-lactamase/transpeptidase-like"/>
    <property type="match status" value="1"/>
</dbReference>
<dbReference type="Proteomes" id="UP000236454">
    <property type="component" value="Unassembled WGS sequence"/>
</dbReference>
<gene>
    <name evidence="2" type="ORF">SAMN05216474_0347</name>
</gene>
<dbReference type="AlphaFoldDB" id="A0A1I6XPF5"/>
<dbReference type="Gene3D" id="3.40.710.10">
    <property type="entry name" value="DD-peptidase/beta-lactamase superfamily"/>
    <property type="match status" value="1"/>
</dbReference>
<feature type="domain" description="Beta-lactamase-related" evidence="1">
    <location>
        <begin position="28"/>
        <end position="338"/>
    </location>
</feature>
<proteinExistence type="predicted"/>
<evidence type="ECO:0000259" key="1">
    <source>
        <dbReference type="Pfam" id="PF00144"/>
    </source>
</evidence>
<reference evidence="2 3" key="1">
    <citation type="submission" date="2016-10" db="EMBL/GenBank/DDBJ databases">
        <authorList>
            <person name="de Groot N.N."/>
        </authorList>
    </citation>
    <scope>NUCLEOTIDE SEQUENCE [LARGE SCALE GENOMIC DNA]</scope>
    <source>
        <strain evidence="2 3">CGMCC 1.7005</strain>
    </source>
</reference>
<dbReference type="OrthoDB" id="1522765at2"/>
<dbReference type="PANTHER" id="PTHR46825:SF9">
    <property type="entry name" value="BETA-LACTAMASE-RELATED DOMAIN-CONTAINING PROTEIN"/>
    <property type="match status" value="1"/>
</dbReference>